<dbReference type="Proteomes" id="UP000295453">
    <property type="component" value="Unassembled WGS sequence"/>
</dbReference>
<dbReference type="Gene3D" id="3.40.50.1820">
    <property type="entry name" value="alpha/beta hydrolase"/>
    <property type="match status" value="1"/>
</dbReference>
<accession>A0A4R1BV17</accession>
<proteinExistence type="predicted"/>
<dbReference type="InterPro" id="IPR029058">
    <property type="entry name" value="AB_hydrolase_fold"/>
</dbReference>
<gene>
    <name evidence="2" type="ORF">EPD65_14890</name>
</gene>
<evidence type="ECO:0000313" key="3">
    <source>
        <dbReference type="Proteomes" id="UP000295453"/>
    </source>
</evidence>
<dbReference type="OrthoDB" id="3259161at2"/>
<keyword evidence="3" id="KW-1185">Reference proteome</keyword>
<dbReference type="AlphaFoldDB" id="A0A4R1BV17"/>
<feature type="domain" description="DUF1023" evidence="1">
    <location>
        <begin position="217"/>
        <end position="387"/>
    </location>
</feature>
<organism evidence="2 3">
    <name type="scientific">Nocardioides jejuensis</name>
    <dbReference type="NCBI Taxonomy" id="2502782"/>
    <lineage>
        <taxon>Bacteria</taxon>
        <taxon>Bacillati</taxon>
        <taxon>Actinomycetota</taxon>
        <taxon>Actinomycetes</taxon>
        <taxon>Propionibacteriales</taxon>
        <taxon>Nocardioidaceae</taxon>
        <taxon>Nocardioides</taxon>
    </lineage>
</organism>
<dbReference type="EMBL" id="SJZJ01000033">
    <property type="protein sequence ID" value="TCJ21528.1"/>
    <property type="molecule type" value="Genomic_DNA"/>
</dbReference>
<dbReference type="RefSeq" id="WP_131585522.1">
    <property type="nucleotide sequence ID" value="NZ_SJZJ01000033.1"/>
</dbReference>
<evidence type="ECO:0000313" key="2">
    <source>
        <dbReference type="EMBL" id="TCJ21528.1"/>
    </source>
</evidence>
<evidence type="ECO:0000259" key="1">
    <source>
        <dbReference type="Pfam" id="PF06259"/>
    </source>
</evidence>
<comment type="caution">
    <text evidence="2">The sequence shown here is derived from an EMBL/GenBank/DDBJ whole genome shotgun (WGS) entry which is preliminary data.</text>
</comment>
<reference evidence="2 3" key="1">
    <citation type="submission" date="2019-03" db="EMBL/GenBank/DDBJ databases">
        <authorList>
            <person name="Kim M.K.M."/>
        </authorList>
    </citation>
    <scope>NUCLEOTIDE SEQUENCE [LARGE SCALE GENOMIC DNA]</scope>
    <source>
        <strain evidence="2 3">18JY15-6</strain>
    </source>
</reference>
<sequence length="487" mass="49654">MTGLPPPPALPAAAPPAPVVAAAARAWIESAVGVGHVAADLRRALGADGGWTGVAAEAAAGRAAREGGRATRLATRGLTQARALGEWAASLVDLARAHAALHHRLADFCEHRSALTLVPDATPAADGLRNAIWVEHTTLTSAIRQWADSAYEAEERTILALRRPTTAPLVVATDAAWRSLLATEDSAAARATRAALAEGDGSAYLLDYEPKRFGGDGSVVISYGDPTTADDVAVVVPGITNDATTMADVGALALAVGQAASAARPAASTATIAWLGYDAPSGRHAGHLDPRHLGDLAGTLSSSAATEGAADLEDFVDRLAVSSTAAVTVVGHSYGSTTAAIAARHGMDADRLVLLGSPGVGPGAHRASDLRMPVWVASDDLDPVTWVGSAPHHGGPGALGEDPSQRDFGAVRLPTAPVPAPHLDEPGRFVDIHMEYLQPGSPTAAAVGAVVADQPVPTVPSRTTGGASLAAHWLAGQAPYELTSWRR</sequence>
<dbReference type="Pfam" id="PF06259">
    <property type="entry name" value="Abhydrolase_8"/>
    <property type="match status" value="1"/>
</dbReference>
<name>A0A4R1BV17_9ACTN</name>
<protein>
    <recommendedName>
        <fullName evidence="1">DUF1023 domain-containing protein</fullName>
    </recommendedName>
</protein>
<dbReference type="InterPro" id="IPR010427">
    <property type="entry name" value="DUF1023"/>
</dbReference>
<dbReference type="SUPFAM" id="SSF53474">
    <property type="entry name" value="alpha/beta-Hydrolases"/>
    <property type="match status" value="1"/>
</dbReference>